<dbReference type="PROSITE" id="PS51900">
    <property type="entry name" value="CB"/>
    <property type="match status" value="1"/>
</dbReference>
<evidence type="ECO:0000313" key="7">
    <source>
        <dbReference type="EMBL" id="QNR69781.1"/>
    </source>
</evidence>
<dbReference type="InterPro" id="IPR044068">
    <property type="entry name" value="CB"/>
</dbReference>
<proteinExistence type="inferred from homology"/>
<evidence type="ECO:0000256" key="2">
    <source>
        <dbReference type="ARBA" id="ARBA00023125"/>
    </source>
</evidence>
<comment type="similarity">
    <text evidence="1">Belongs to the 'phage' integrase family.</text>
</comment>
<reference evidence="7 8" key="1">
    <citation type="submission" date="2020-09" db="EMBL/GenBank/DDBJ databases">
        <title>Characterization of Paenibacillus peoriae strain ZF390 with broad-spectrum antimicrobial activity as a potential biocontrol agent.</title>
        <authorList>
            <person name="Li L."/>
            <person name="Zhao Y."/>
            <person name="Li B."/>
            <person name="Xie X."/>
        </authorList>
    </citation>
    <scope>NUCLEOTIDE SEQUENCE [LARGE SCALE GENOMIC DNA]</scope>
    <source>
        <strain evidence="7 8">ZF390</strain>
    </source>
</reference>
<dbReference type="PROSITE" id="PS51898">
    <property type="entry name" value="TYR_RECOMBINASE"/>
    <property type="match status" value="1"/>
</dbReference>
<dbReference type="Pfam" id="PF00589">
    <property type="entry name" value="Phage_integrase"/>
    <property type="match status" value="1"/>
</dbReference>
<keyword evidence="3" id="KW-0233">DNA recombination</keyword>
<dbReference type="GO" id="GO:0003677">
    <property type="term" value="F:DNA binding"/>
    <property type="evidence" value="ECO:0007669"/>
    <property type="project" value="UniProtKB-UniRule"/>
</dbReference>
<evidence type="ECO:0000259" key="6">
    <source>
        <dbReference type="PROSITE" id="PS51900"/>
    </source>
</evidence>
<dbReference type="SUPFAM" id="SSF56349">
    <property type="entry name" value="DNA breaking-rejoining enzymes"/>
    <property type="match status" value="1"/>
</dbReference>
<evidence type="ECO:0000313" key="8">
    <source>
        <dbReference type="Proteomes" id="UP000516384"/>
    </source>
</evidence>
<accession>A0A7H0YFC3</accession>
<name>A0A7H0YFC3_9BACL</name>
<dbReference type="InterPro" id="IPR010998">
    <property type="entry name" value="Integrase_recombinase_N"/>
</dbReference>
<dbReference type="Proteomes" id="UP000516384">
    <property type="component" value="Chromosome"/>
</dbReference>
<dbReference type="Gene3D" id="1.10.150.130">
    <property type="match status" value="1"/>
</dbReference>
<dbReference type="PANTHER" id="PTHR30349">
    <property type="entry name" value="PHAGE INTEGRASE-RELATED"/>
    <property type="match status" value="1"/>
</dbReference>
<organism evidence="7 8">
    <name type="scientific">Paenibacillus peoriae</name>
    <dbReference type="NCBI Taxonomy" id="59893"/>
    <lineage>
        <taxon>Bacteria</taxon>
        <taxon>Bacillati</taxon>
        <taxon>Bacillota</taxon>
        <taxon>Bacilli</taxon>
        <taxon>Bacillales</taxon>
        <taxon>Paenibacillaceae</taxon>
        <taxon>Paenibacillus</taxon>
    </lineage>
</organism>
<dbReference type="InterPro" id="IPR002104">
    <property type="entry name" value="Integrase_catalytic"/>
</dbReference>
<evidence type="ECO:0000256" key="4">
    <source>
        <dbReference type="PROSITE-ProRule" id="PRU01248"/>
    </source>
</evidence>
<dbReference type="AlphaFoldDB" id="A0A7H0YFC3"/>
<feature type="domain" description="Core-binding (CB)" evidence="6">
    <location>
        <begin position="27"/>
        <end position="132"/>
    </location>
</feature>
<evidence type="ECO:0000256" key="3">
    <source>
        <dbReference type="ARBA" id="ARBA00023172"/>
    </source>
</evidence>
<sequence>MSMYYHIKCPQGVESKYSILVFNDKNEPFMPLTDFYFYQQKRISESSALSYLVSLERFFTWLCRNSNFQGKRVNWYDSHHALRASIEDYLIYELGCKLRSTDDFHFVIKTKKSPQTINHFLAALKAFYRTALHLKTYSFQNPLIDINYSISIADNNAPSIRIDKPRLPKIAGTETPYQSSYRRQSESYFKLVADEWKPIIIADEDLPYIIYRAGSLLNWSLRDEVIIRMLFETGARINEVLSLTMGDYRRRRNQYEIAAQNKGSENKRIKFLRFSKDTLKLFIRYVNGERKLYSHGKQTFHKLSDNDEIFLTRHGTPYNYNAFYSQWIKITAKANIKINIHKTRHWFVTNMIKSIYEMSKDSSEIEIKKNELINYMKWKSSDTIKVYEHYFSEAAFRDIHETMAKKMNELEKEHLVKTRLTKSKREKEEITPVSVEDEWIQELYKGMDD</sequence>
<evidence type="ECO:0000259" key="5">
    <source>
        <dbReference type="PROSITE" id="PS51898"/>
    </source>
</evidence>
<dbReference type="Gene3D" id="1.10.443.10">
    <property type="entry name" value="Intergrase catalytic core"/>
    <property type="match status" value="1"/>
</dbReference>
<protein>
    <submittedName>
        <fullName evidence="7">Site-specific integrase</fullName>
    </submittedName>
</protein>
<dbReference type="GO" id="GO:0015074">
    <property type="term" value="P:DNA integration"/>
    <property type="evidence" value="ECO:0007669"/>
    <property type="project" value="InterPro"/>
</dbReference>
<dbReference type="CDD" id="cd00397">
    <property type="entry name" value="DNA_BRE_C"/>
    <property type="match status" value="1"/>
</dbReference>
<evidence type="ECO:0000256" key="1">
    <source>
        <dbReference type="ARBA" id="ARBA00008857"/>
    </source>
</evidence>
<dbReference type="GO" id="GO:0006310">
    <property type="term" value="P:DNA recombination"/>
    <property type="evidence" value="ECO:0007669"/>
    <property type="project" value="UniProtKB-KW"/>
</dbReference>
<dbReference type="InterPro" id="IPR050090">
    <property type="entry name" value="Tyrosine_recombinase_XerCD"/>
</dbReference>
<dbReference type="InterPro" id="IPR013762">
    <property type="entry name" value="Integrase-like_cat_sf"/>
</dbReference>
<gene>
    <name evidence="7" type="ORF">IAQ67_12675</name>
</gene>
<dbReference type="PANTHER" id="PTHR30349:SF41">
    <property type="entry name" value="INTEGRASE_RECOMBINASE PROTEIN MJ0367-RELATED"/>
    <property type="match status" value="1"/>
</dbReference>
<dbReference type="EMBL" id="CP061172">
    <property type="protein sequence ID" value="QNR69781.1"/>
    <property type="molecule type" value="Genomic_DNA"/>
</dbReference>
<dbReference type="InterPro" id="IPR011010">
    <property type="entry name" value="DNA_brk_join_enz"/>
</dbReference>
<feature type="domain" description="Tyr recombinase" evidence="5">
    <location>
        <begin position="196"/>
        <end position="401"/>
    </location>
</feature>
<keyword evidence="2 4" id="KW-0238">DNA-binding</keyword>